<dbReference type="EMBL" id="CVRY01000002">
    <property type="protein sequence ID" value="CRL61252.1"/>
    <property type="molecule type" value="Genomic_DNA"/>
</dbReference>
<evidence type="ECO:0000313" key="1">
    <source>
        <dbReference type="EMBL" id="CRL61252.1"/>
    </source>
</evidence>
<name>A0A0G4Q5Q3_9GAMM</name>
<sequence>MKLHKKVKVPIYGLNIHICATEDVAGSIYGSGIHTPSNMGQVVQIENTKTGEMIILISFKDVDCFNADTISHESVHAAWKVLEIVGIKVDYENHEALAYLTGWISNEINKFYYKISAND</sequence>
<proteinExistence type="predicted"/>
<gene>
    <name evidence="1" type="ORF">BN1804_01386</name>
</gene>
<dbReference type="Proteomes" id="UP000183920">
    <property type="component" value="Unassembled WGS sequence"/>
</dbReference>
<organism evidence="1 2">
    <name type="scientific">Proteus penneri</name>
    <dbReference type="NCBI Taxonomy" id="102862"/>
    <lineage>
        <taxon>Bacteria</taxon>
        <taxon>Pseudomonadati</taxon>
        <taxon>Pseudomonadota</taxon>
        <taxon>Gammaproteobacteria</taxon>
        <taxon>Enterobacterales</taxon>
        <taxon>Morganellaceae</taxon>
        <taxon>Proteus</taxon>
    </lineage>
</organism>
<reference evidence="2" key="1">
    <citation type="submission" date="2015-06" db="EMBL/GenBank/DDBJ databases">
        <authorList>
            <person name="Urmite Genomes"/>
        </authorList>
    </citation>
    <scope>NUCLEOTIDE SEQUENCE [LARGE SCALE GENOMIC DNA]</scope>
    <source>
        <strain evidence="2">CSUR P1867</strain>
    </source>
</reference>
<accession>A0A0G4Q5Q3</accession>
<protein>
    <submittedName>
        <fullName evidence="1">Uncharacterized protein</fullName>
    </submittedName>
</protein>
<dbReference type="RefSeq" id="WP_036970157.1">
    <property type="nucleotide sequence ID" value="NZ_CVRY01000002.1"/>
</dbReference>
<dbReference type="AlphaFoldDB" id="A0A0G4Q5Q3"/>
<evidence type="ECO:0000313" key="2">
    <source>
        <dbReference type="Proteomes" id="UP000183920"/>
    </source>
</evidence>